<proteinExistence type="predicted"/>
<reference evidence="1 2" key="1">
    <citation type="submission" date="2014-12" db="EMBL/GenBank/DDBJ databases">
        <title>Reclassification of Actinobacillus muris as Muribacter muris.</title>
        <authorList>
            <person name="Christensen H."/>
            <person name="Nicklas W."/>
            <person name="Bisgaard M."/>
        </authorList>
    </citation>
    <scope>NUCLEOTIDE SEQUENCE [LARGE SCALE GENOMIC DNA]</scope>
    <source>
        <strain evidence="1 2">Ackerman80-443D</strain>
    </source>
</reference>
<dbReference type="InterPro" id="IPR008593">
    <property type="entry name" value="Dam_MeTrfase"/>
</dbReference>
<dbReference type="RefSeq" id="WP_047976912.1">
    <property type="nucleotide sequence ID" value="NZ_JWIZ01000033.1"/>
</dbReference>
<organism evidence="1 2">
    <name type="scientific">Muribacter muris</name>
    <dbReference type="NCBI Taxonomy" id="67855"/>
    <lineage>
        <taxon>Bacteria</taxon>
        <taxon>Pseudomonadati</taxon>
        <taxon>Pseudomonadota</taxon>
        <taxon>Gammaproteobacteria</taxon>
        <taxon>Pasteurellales</taxon>
        <taxon>Pasteurellaceae</taxon>
        <taxon>Muribacter</taxon>
    </lineage>
</organism>
<evidence type="ECO:0008006" key="3">
    <source>
        <dbReference type="Google" id="ProtNLM"/>
    </source>
</evidence>
<dbReference type="Pfam" id="PF05869">
    <property type="entry name" value="Dam"/>
    <property type="match status" value="1"/>
</dbReference>
<comment type="caution">
    <text evidence="1">The sequence shown here is derived from an EMBL/GenBank/DDBJ whole genome shotgun (WGS) entry which is preliminary data.</text>
</comment>
<keyword evidence="2" id="KW-1185">Reference proteome</keyword>
<dbReference type="GO" id="GO:0003677">
    <property type="term" value="F:DNA binding"/>
    <property type="evidence" value="ECO:0007669"/>
    <property type="project" value="InterPro"/>
</dbReference>
<dbReference type="STRING" id="67855.RO21_06110"/>
<protein>
    <recommendedName>
        <fullName evidence="3">Phage N-6-adenine-methyltransferase</fullName>
    </recommendedName>
</protein>
<dbReference type="EMBL" id="JWIZ01000033">
    <property type="protein sequence ID" value="KMK51486.1"/>
    <property type="molecule type" value="Genomic_DNA"/>
</dbReference>
<dbReference type="AlphaFoldDB" id="A0A0J5P5E5"/>
<gene>
    <name evidence="1" type="ORF">RO21_06110</name>
</gene>
<dbReference type="GO" id="GO:0009007">
    <property type="term" value="F:site-specific DNA-methyltransferase (adenine-specific) activity"/>
    <property type="evidence" value="ECO:0007669"/>
    <property type="project" value="InterPro"/>
</dbReference>
<evidence type="ECO:0000313" key="1">
    <source>
        <dbReference type="EMBL" id="KMK51486.1"/>
    </source>
</evidence>
<dbReference type="Proteomes" id="UP000036270">
    <property type="component" value="Unassembled WGS sequence"/>
</dbReference>
<name>A0A0J5P5E5_9PAST</name>
<dbReference type="NCBIfam" id="TIGR01712">
    <property type="entry name" value="phage_N6A_met"/>
    <property type="match status" value="1"/>
</dbReference>
<evidence type="ECO:0000313" key="2">
    <source>
        <dbReference type="Proteomes" id="UP000036270"/>
    </source>
</evidence>
<sequence length="176" mass="20228">MLIGNKTQTAQVDKDCWATPWPEFRGIQILLKRQFLLDACAAPHNAKCDRFFTQAQDCLKTDWGEATTVWINPPYSNPTPFIQRAIEQSKQAGHYVAMLLPADTSTRWFQLCQQNAREIWFITGGRINFLHNRTGKAKTGNSKGSMIVVFDPLQPMNTQCYTGYIELQRLREWGTR</sequence>
<dbReference type="PATRIC" id="fig|67855.3.peg.1207"/>
<accession>A0A0J5P5E5</accession>
<dbReference type="GO" id="GO:0009307">
    <property type="term" value="P:DNA restriction-modification system"/>
    <property type="evidence" value="ECO:0007669"/>
    <property type="project" value="InterPro"/>
</dbReference>